<sequence>MSVQMIIGDYPLSLSTAEYNKLSQTLNYRWVERARLNRKPALQYQGPGLRVLRFSGEIHVQSDAQLKQPQRMASEADKGAPLVVLASNNTLTATYHGRWVITELRFEDTDLLADGTPVTISFEITLKEYGDDA</sequence>
<organism evidence="2 3">
    <name type="scientific">BD1-7 clade bacterium</name>
    <dbReference type="NCBI Taxonomy" id="2029982"/>
    <lineage>
        <taxon>Bacteria</taxon>
        <taxon>Pseudomonadati</taxon>
        <taxon>Pseudomonadota</taxon>
        <taxon>Gammaproteobacteria</taxon>
        <taxon>Cellvibrionales</taxon>
        <taxon>Spongiibacteraceae</taxon>
        <taxon>BD1-7 clade</taxon>
    </lineage>
</organism>
<evidence type="ECO:0008006" key="4">
    <source>
        <dbReference type="Google" id="ProtNLM"/>
    </source>
</evidence>
<evidence type="ECO:0000313" key="1">
    <source>
        <dbReference type="EMBL" id="CAA0097532.1"/>
    </source>
</evidence>
<keyword evidence="3" id="KW-1185">Reference proteome</keyword>
<dbReference type="OrthoDB" id="1550902at2"/>
<evidence type="ECO:0000313" key="2">
    <source>
        <dbReference type="EMBL" id="CAA0122811.1"/>
    </source>
</evidence>
<protein>
    <recommendedName>
        <fullName evidence="4">Phage tail protein</fullName>
    </recommendedName>
</protein>
<dbReference type="Pfam" id="PF06995">
    <property type="entry name" value="Phage_P2_GpU"/>
    <property type="match status" value="1"/>
</dbReference>
<gene>
    <name evidence="2" type="ORF">OPDIPICF_02683</name>
    <name evidence="1" type="ORF">OPDIPICF_04103</name>
</gene>
<dbReference type="InterPro" id="IPR009734">
    <property type="entry name" value="Myoviridae_GpU"/>
</dbReference>
<dbReference type="EMBL" id="CACSIO010000004">
    <property type="protein sequence ID" value="CAA0097532.1"/>
    <property type="molecule type" value="Genomic_DNA"/>
</dbReference>
<dbReference type="Proteomes" id="UP000441399">
    <property type="component" value="Unassembled WGS sequence"/>
</dbReference>
<reference evidence="2 3" key="1">
    <citation type="submission" date="2019-11" db="EMBL/GenBank/DDBJ databases">
        <authorList>
            <person name="Holert J."/>
        </authorList>
    </citation>
    <scope>NUCLEOTIDE SEQUENCE [LARGE SCALE GENOMIC DNA]</scope>
    <source>
        <strain evidence="2">SB11_3</strain>
    </source>
</reference>
<accession>A0A5S9QVS9</accession>
<proteinExistence type="predicted"/>
<evidence type="ECO:0000313" key="3">
    <source>
        <dbReference type="Proteomes" id="UP000441399"/>
    </source>
</evidence>
<dbReference type="AlphaFoldDB" id="A0A5S9QVS9"/>
<name>A0A5S9QVS9_9GAMM</name>
<dbReference type="EMBL" id="CACSIO010000045">
    <property type="protein sequence ID" value="CAA0122811.1"/>
    <property type="molecule type" value="Genomic_DNA"/>
</dbReference>